<keyword evidence="11" id="KW-1185">Reference proteome</keyword>
<keyword evidence="5 7" id="KW-1133">Transmembrane helix</keyword>
<name>A0ABU4VGN2_9ACTN</name>
<dbReference type="InterPro" id="IPR036640">
    <property type="entry name" value="ABC1_TM_sf"/>
</dbReference>
<dbReference type="RefSeq" id="WP_319952673.1">
    <property type="nucleotide sequence ID" value="NZ_JAXAVX010000001.1"/>
</dbReference>
<dbReference type="GO" id="GO:0005524">
    <property type="term" value="F:ATP binding"/>
    <property type="evidence" value="ECO:0007669"/>
    <property type="project" value="UniProtKB-KW"/>
</dbReference>
<dbReference type="SMART" id="SM00382">
    <property type="entry name" value="AAA"/>
    <property type="match status" value="1"/>
</dbReference>
<keyword evidence="2 7" id="KW-0812">Transmembrane</keyword>
<dbReference type="InterPro" id="IPR003593">
    <property type="entry name" value="AAA+_ATPase"/>
</dbReference>
<evidence type="ECO:0000259" key="9">
    <source>
        <dbReference type="PROSITE" id="PS50929"/>
    </source>
</evidence>
<evidence type="ECO:0000256" key="2">
    <source>
        <dbReference type="ARBA" id="ARBA00022692"/>
    </source>
</evidence>
<gene>
    <name evidence="10" type="ORF">SK069_02890</name>
</gene>
<evidence type="ECO:0000256" key="4">
    <source>
        <dbReference type="ARBA" id="ARBA00022840"/>
    </source>
</evidence>
<dbReference type="Gene3D" id="3.40.50.300">
    <property type="entry name" value="P-loop containing nucleotide triphosphate hydrolases"/>
    <property type="match status" value="1"/>
</dbReference>
<reference evidence="10 11" key="1">
    <citation type="submission" date="2023-11" db="EMBL/GenBank/DDBJ databases">
        <authorList>
            <person name="Xu M."/>
            <person name="Jiang T."/>
        </authorList>
    </citation>
    <scope>NUCLEOTIDE SEQUENCE [LARGE SCALE GENOMIC DNA]</scope>
    <source>
        <strain evidence="10 11">SD</strain>
    </source>
</reference>
<feature type="transmembrane region" description="Helical" evidence="7">
    <location>
        <begin position="263"/>
        <end position="284"/>
    </location>
</feature>
<dbReference type="CDD" id="cd18546">
    <property type="entry name" value="ABC_6TM_Rv0194_D2_like"/>
    <property type="match status" value="1"/>
</dbReference>
<dbReference type="InterPro" id="IPR003439">
    <property type="entry name" value="ABC_transporter-like_ATP-bd"/>
</dbReference>
<evidence type="ECO:0000313" key="11">
    <source>
        <dbReference type="Proteomes" id="UP001277761"/>
    </source>
</evidence>
<organism evidence="10 11">
    <name type="scientific">Patulibacter brassicae</name>
    <dbReference type="NCBI Taxonomy" id="1705717"/>
    <lineage>
        <taxon>Bacteria</taxon>
        <taxon>Bacillati</taxon>
        <taxon>Actinomycetota</taxon>
        <taxon>Thermoleophilia</taxon>
        <taxon>Solirubrobacterales</taxon>
        <taxon>Patulibacteraceae</taxon>
        <taxon>Patulibacter</taxon>
    </lineage>
</organism>
<keyword evidence="3" id="KW-0547">Nucleotide-binding</keyword>
<evidence type="ECO:0000256" key="7">
    <source>
        <dbReference type="SAM" id="Phobius"/>
    </source>
</evidence>
<dbReference type="InterPro" id="IPR039421">
    <property type="entry name" value="Type_1_exporter"/>
</dbReference>
<keyword evidence="6 7" id="KW-0472">Membrane</keyword>
<dbReference type="InterPro" id="IPR027417">
    <property type="entry name" value="P-loop_NTPase"/>
</dbReference>
<evidence type="ECO:0000256" key="5">
    <source>
        <dbReference type="ARBA" id="ARBA00022989"/>
    </source>
</evidence>
<accession>A0ABU4VGN2</accession>
<dbReference type="PROSITE" id="PS50893">
    <property type="entry name" value="ABC_TRANSPORTER_2"/>
    <property type="match status" value="1"/>
</dbReference>
<evidence type="ECO:0000313" key="10">
    <source>
        <dbReference type="EMBL" id="MDX8150527.1"/>
    </source>
</evidence>
<dbReference type="Gene3D" id="1.20.1560.10">
    <property type="entry name" value="ABC transporter type 1, transmembrane domain"/>
    <property type="match status" value="1"/>
</dbReference>
<dbReference type="EMBL" id="JAXAVX010000001">
    <property type="protein sequence ID" value="MDX8150527.1"/>
    <property type="molecule type" value="Genomic_DNA"/>
</dbReference>
<keyword evidence="4 10" id="KW-0067">ATP-binding</keyword>
<dbReference type="Pfam" id="PF00664">
    <property type="entry name" value="ABC_membrane"/>
    <property type="match status" value="1"/>
</dbReference>
<dbReference type="SUPFAM" id="SSF52540">
    <property type="entry name" value="P-loop containing nucleoside triphosphate hydrolases"/>
    <property type="match status" value="1"/>
</dbReference>
<dbReference type="PANTHER" id="PTHR24221">
    <property type="entry name" value="ATP-BINDING CASSETTE SUB-FAMILY B"/>
    <property type="match status" value="1"/>
</dbReference>
<dbReference type="PANTHER" id="PTHR24221:SF654">
    <property type="entry name" value="ATP-BINDING CASSETTE SUB-FAMILY B MEMBER 6"/>
    <property type="match status" value="1"/>
</dbReference>
<comment type="subcellular location">
    <subcellularLocation>
        <location evidence="1">Cell membrane</location>
        <topology evidence="1">Multi-pass membrane protein</topology>
    </subcellularLocation>
</comment>
<evidence type="ECO:0000256" key="3">
    <source>
        <dbReference type="ARBA" id="ARBA00022741"/>
    </source>
</evidence>
<dbReference type="Proteomes" id="UP001277761">
    <property type="component" value="Unassembled WGS sequence"/>
</dbReference>
<dbReference type="PROSITE" id="PS00211">
    <property type="entry name" value="ABC_TRANSPORTER_1"/>
    <property type="match status" value="1"/>
</dbReference>
<dbReference type="InterPro" id="IPR011527">
    <property type="entry name" value="ABC1_TM_dom"/>
</dbReference>
<dbReference type="Pfam" id="PF00005">
    <property type="entry name" value="ABC_tran"/>
    <property type="match status" value="1"/>
</dbReference>
<proteinExistence type="predicted"/>
<evidence type="ECO:0000256" key="6">
    <source>
        <dbReference type="ARBA" id="ARBA00023136"/>
    </source>
</evidence>
<sequence length="627" mass="66893">MSPRAGTVRAELRRRRAATRGRGRRLRNLAAMLLPYRARIAVMVVALLLSTAAALAPAPLAQRAVDDGLVAGDTGRLTILVVAFLVVALVGVAASIVRDRLVGWIGARLLSDLRERIFRHLLEMPVSYHERQRAGVLVSRMTNDVDALQTMISSALVTLLQSVLMLAGSIVILVSLDLQLALITFTTMPVLLLGSLAFRLASVDAFARTRETIGSITAHLQETLSGVRVIRSFGREAGHVERFHALGDDNREANMRTVHLNAAYFPAVEYLGTVAIVLVLLVGGGQAIEGAVTIGVLIGFVTALDNFFGPISDLSNVYTTFQSGMAALDKIGALLDQESTLHDPEDPRPLPARAGDGGRVLRGELRFEDVSFGYATSRDPTGGDRLVLHDVDLTVPAGATVALVGPTGAGKSTIVKLAARFVDPTRGRVTIDGIDLRDLRQRDLRSRMGIVPQEGFLFSGTVAENIAFGRAGATRAEVEAVVAALGADEALARLPDGLDTTVGERGAALSAGQRQLVAFARALIAGDPGTGPDLLLLDEATAKVDLRTEERIERALARLLADRTAIVIAHRLSTIRRADLIVVVEDGRIAEAGTHEELLRRRGAYAKLHGDWRRGDGRAPAVPAPAG</sequence>
<evidence type="ECO:0000256" key="1">
    <source>
        <dbReference type="ARBA" id="ARBA00004651"/>
    </source>
</evidence>
<comment type="caution">
    <text evidence="10">The sequence shown here is derived from an EMBL/GenBank/DDBJ whole genome shotgun (WGS) entry which is preliminary data.</text>
</comment>
<protein>
    <submittedName>
        <fullName evidence="10">ABC transporter ATP-binding protein</fullName>
    </submittedName>
</protein>
<dbReference type="InterPro" id="IPR017871">
    <property type="entry name" value="ABC_transporter-like_CS"/>
</dbReference>
<dbReference type="PROSITE" id="PS50929">
    <property type="entry name" value="ABC_TM1F"/>
    <property type="match status" value="1"/>
</dbReference>
<evidence type="ECO:0000259" key="8">
    <source>
        <dbReference type="PROSITE" id="PS50893"/>
    </source>
</evidence>
<feature type="transmembrane region" description="Helical" evidence="7">
    <location>
        <begin position="79"/>
        <end position="97"/>
    </location>
</feature>
<feature type="domain" description="ABC transporter" evidence="8">
    <location>
        <begin position="365"/>
        <end position="611"/>
    </location>
</feature>
<dbReference type="SUPFAM" id="SSF90123">
    <property type="entry name" value="ABC transporter transmembrane region"/>
    <property type="match status" value="1"/>
</dbReference>
<feature type="transmembrane region" description="Helical" evidence="7">
    <location>
        <begin position="180"/>
        <end position="201"/>
    </location>
</feature>
<feature type="domain" description="ABC transmembrane type-1" evidence="9">
    <location>
        <begin position="41"/>
        <end position="323"/>
    </location>
</feature>
<feature type="transmembrane region" description="Helical" evidence="7">
    <location>
        <begin position="150"/>
        <end position="174"/>
    </location>
</feature>